<accession>A0A1C9C5C7</accession>
<evidence type="ECO:0000313" key="2">
    <source>
        <dbReference type="EMBL" id="AOM63487.1"/>
    </source>
</evidence>
<sequence>MLNIEYKKKVPYNSGNTKQHGGHNKIIYQMHIVAFKQLLMKKDKRLREYFANIETLFHDFYKAKCKNYEHELNQLKQLEHVVKHTREQDDKYRYDASKNIGHVYFIYEENDYSCFKIGFTTKTVIERLKQLQTGNRRKLLIYETIKTYNPKLLEYSIHLFLRNIEYIILNGLI</sequence>
<evidence type="ECO:0008006" key="4">
    <source>
        <dbReference type="Google" id="ProtNLM"/>
    </source>
</evidence>
<dbReference type="Proteomes" id="UP000232488">
    <property type="component" value="Segment"/>
</dbReference>
<protein>
    <recommendedName>
        <fullName evidence="4">GIY-YIG nuclease family protein</fullName>
    </recommendedName>
</protein>
<dbReference type="KEGG" id="vg:37618537"/>
<proteinExistence type="predicted"/>
<keyword evidence="1" id="KW-0175">Coiled coil</keyword>
<name>A0A1C9C5C7_HAV01</name>
<organismHost>
    <name type="scientific">Heterosigma akashiwo</name>
    <name type="common">Chromophytic alga</name>
    <name type="synonym">Heterosigma carterae</name>
    <dbReference type="NCBI Taxonomy" id="2829"/>
</organismHost>
<feature type="coiled-coil region" evidence="1">
    <location>
        <begin position="58"/>
        <end position="88"/>
    </location>
</feature>
<dbReference type="RefSeq" id="YP_009507553.1">
    <property type="nucleotide sequence ID" value="NC_038553.1"/>
</dbReference>
<dbReference type="GeneID" id="37618537"/>
<organism evidence="2 3">
    <name type="scientific">Heterosigma akashiwo virus 01</name>
    <name type="common">HaV01</name>
    <dbReference type="NCBI Taxonomy" id="97195"/>
    <lineage>
        <taxon>Viruses</taxon>
        <taxon>Varidnaviria</taxon>
        <taxon>Bamfordvirae</taxon>
        <taxon>Nucleocytoviricota</taxon>
        <taxon>Megaviricetes</taxon>
        <taxon>Algavirales</taxon>
        <taxon>Phycodnaviridae</taxon>
        <taxon>Raphidovirus</taxon>
        <taxon>Raphidovirus japonicum</taxon>
    </lineage>
</organism>
<keyword evidence="3" id="KW-1185">Reference proteome</keyword>
<evidence type="ECO:0000313" key="3">
    <source>
        <dbReference type="Proteomes" id="UP000232488"/>
    </source>
</evidence>
<evidence type="ECO:0000256" key="1">
    <source>
        <dbReference type="SAM" id="Coils"/>
    </source>
</evidence>
<reference evidence="2 3" key="1">
    <citation type="submission" date="2016-03" db="EMBL/GenBank/DDBJ databases">
        <title>Genome sequences of a Phycodnavirus, Heterosigma akashiwo virus strain 53.</title>
        <authorList>
            <person name="Ueki S."/>
            <person name="Ogura Y."/>
            <person name="Hayashi T."/>
        </authorList>
    </citation>
    <scope>NUCLEOTIDE SEQUENCE [LARGE SCALE GENOMIC DNA]</scope>
    <source>
        <strain evidence="2">HaV53</strain>
    </source>
</reference>
<dbReference type="OrthoDB" id="39817at10239"/>
<dbReference type="Pfam" id="PF13455">
    <property type="entry name" value="MUG113"/>
    <property type="match status" value="1"/>
</dbReference>
<dbReference type="EMBL" id="KX008963">
    <property type="protein sequence ID" value="AOM63487.1"/>
    <property type="molecule type" value="Genomic_DNA"/>
</dbReference>
<gene>
    <name evidence="2" type="primary">HaV53_ORF156</name>
</gene>